<dbReference type="PANTHER" id="PTHR44085:SF2">
    <property type="entry name" value="SEPIAPTERIN REDUCTASE"/>
    <property type="match status" value="1"/>
</dbReference>
<evidence type="ECO:0000256" key="1">
    <source>
        <dbReference type="ARBA" id="ARBA00004496"/>
    </source>
</evidence>
<evidence type="ECO:0000313" key="5">
    <source>
        <dbReference type="Ensembl" id="ENSSGRP00000006473.1"/>
    </source>
</evidence>
<dbReference type="PANTHER" id="PTHR44085">
    <property type="entry name" value="SEPIAPTERIN REDUCTASE"/>
    <property type="match status" value="1"/>
</dbReference>
<dbReference type="Proteomes" id="UP000472262">
    <property type="component" value="Unassembled WGS sequence"/>
</dbReference>
<keyword evidence="4" id="KW-0560">Oxidoreductase</keyword>
<dbReference type="InParanoid" id="A0A672KBC9"/>
<keyword evidence="2" id="KW-0963">Cytoplasm</keyword>
<dbReference type="InterPro" id="IPR051721">
    <property type="entry name" value="Biopterin_syn/organic_redct"/>
</dbReference>
<evidence type="ECO:0000256" key="3">
    <source>
        <dbReference type="ARBA" id="ARBA00022857"/>
    </source>
</evidence>
<dbReference type="SUPFAM" id="SSF51735">
    <property type="entry name" value="NAD(P)-binding Rossmann-fold domains"/>
    <property type="match status" value="1"/>
</dbReference>
<dbReference type="InterPro" id="IPR002347">
    <property type="entry name" value="SDR_fam"/>
</dbReference>
<name>A0A672KBC9_SINGR</name>
<dbReference type="InterPro" id="IPR036291">
    <property type="entry name" value="NAD(P)-bd_dom_sf"/>
</dbReference>
<comment type="subcellular location">
    <subcellularLocation>
        <location evidence="1">Cytoplasm</location>
    </subcellularLocation>
</comment>
<dbReference type="OMA" id="RDGPMER"/>
<sequence length="114" mass="11891">MSAVTGFGKALVVITGASKGFGRALALSIAPRLAAGSALILAARSDDKLQQLKADLSRGESGLTVRCVAADLGCQAGVERVITEIRDIDPDIHHLLLFNNAGTSLNNILSNFIF</sequence>
<dbReference type="GO" id="GO:0006729">
    <property type="term" value="P:tetrahydrobiopterin biosynthetic process"/>
    <property type="evidence" value="ECO:0007669"/>
    <property type="project" value="TreeGrafter"/>
</dbReference>
<protein>
    <submittedName>
        <fullName evidence="5">Sepiapterin reductase a</fullName>
    </submittedName>
</protein>
<evidence type="ECO:0000256" key="4">
    <source>
        <dbReference type="ARBA" id="ARBA00023002"/>
    </source>
</evidence>
<dbReference type="Pfam" id="PF00106">
    <property type="entry name" value="adh_short"/>
    <property type="match status" value="1"/>
</dbReference>
<dbReference type="GO" id="GO:0005737">
    <property type="term" value="C:cytoplasm"/>
    <property type="evidence" value="ECO:0007669"/>
    <property type="project" value="UniProtKB-SubCell"/>
</dbReference>
<evidence type="ECO:0000256" key="2">
    <source>
        <dbReference type="ARBA" id="ARBA00022490"/>
    </source>
</evidence>
<dbReference type="Gene3D" id="3.40.50.720">
    <property type="entry name" value="NAD(P)-binding Rossmann-like Domain"/>
    <property type="match status" value="1"/>
</dbReference>
<keyword evidence="3" id="KW-0521">NADP</keyword>
<reference evidence="5" key="2">
    <citation type="submission" date="2025-09" db="UniProtKB">
        <authorList>
            <consortium name="Ensembl"/>
        </authorList>
    </citation>
    <scope>IDENTIFICATION</scope>
</reference>
<organism evidence="5 6">
    <name type="scientific">Sinocyclocheilus grahami</name>
    <name type="common">Dianchi golden-line fish</name>
    <name type="synonym">Barbus grahami</name>
    <dbReference type="NCBI Taxonomy" id="75366"/>
    <lineage>
        <taxon>Eukaryota</taxon>
        <taxon>Metazoa</taxon>
        <taxon>Chordata</taxon>
        <taxon>Craniata</taxon>
        <taxon>Vertebrata</taxon>
        <taxon>Euteleostomi</taxon>
        <taxon>Actinopterygii</taxon>
        <taxon>Neopterygii</taxon>
        <taxon>Teleostei</taxon>
        <taxon>Ostariophysi</taxon>
        <taxon>Cypriniformes</taxon>
        <taxon>Cyprinidae</taxon>
        <taxon>Cyprininae</taxon>
        <taxon>Sinocyclocheilus</taxon>
    </lineage>
</organism>
<proteinExistence type="predicted"/>
<accession>A0A672KBC9</accession>
<keyword evidence="6" id="KW-1185">Reference proteome</keyword>
<reference evidence="5" key="1">
    <citation type="submission" date="2025-08" db="UniProtKB">
        <authorList>
            <consortium name="Ensembl"/>
        </authorList>
    </citation>
    <scope>IDENTIFICATION</scope>
</reference>
<dbReference type="Ensembl" id="ENSSGRT00000007039.1">
    <property type="protein sequence ID" value="ENSSGRP00000006473.1"/>
    <property type="gene ID" value="ENSSGRG00000004389.1"/>
</dbReference>
<dbReference type="GO" id="GO:0004757">
    <property type="term" value="F:sepiapterin reductase (NADP+) activity"/>
    <property type="evidence" value="ECO:0007669"/>
    <property type="project" value="TreeGrafter"/>
</dbReference>
<dbReference type="AlphaFoldDB" id="A0A672KBC9"/>
<evidence type="ECO:0000313" key="6">
    <source>
        <dbReference type="Proteomes" id="UP000472262"/>
    </source>
</evidence>